<dbReference type="Gene3D" id="1.10.10.10">
    <property type="entry name" value="Winged helix-like DNA-binding domain superfamily/Winged helix DNA-binding domain"/>
    <property type="match status" value="1"/>
</dbReference>
<evidence type="ECO:0000256" key="2">
    <source>
        <dbReference type="ARBA" id="ARBA00023015"/>
    </source>
</evidence>
<dbReference type="Pfam" id="PF03466">
    <property type="entry name" value="LysR_substrate"/>
    <property type="match status" value="1"/>
</dbReference>
<keyword evidence="7" id="KW-1185">Reference proteome</keyword>
<name>A0ABP6RN00_9PSEU</name>
<dbReference type="PRINTS" id="PR00039">
    <property type="entry name" value="HTHLYSR"/>
</dbReference>
<dbReference type="SUPFAM" id="SSF46785">
    <property type="entry name" value="Winged helix' DNA-binding domain"/>
    <property type="match status" value="1"/>
</dbReference>
<dbReference type="InterPro" id="IPR036388">
    <property type="entry name" value="WH-like_DNA-bd_sf"/>
</dbReference>
<dbReference type="EMBL" id="BAAAYK010000038">
    <property type="protein sequence ID" value="GAA3357558.1"/>
    <property type="molecule type" value="Genomic_DNA"/>
</dbReference>
<evidence type="ECO:0000256" key="4">
    <source>
        <dbReference type="ARBA" id="ARBA00023163"/>
    </source>
</evidence>
<gene>
    <name evidence="6" type="ORF">GCM10020366_26110</name>
</gene>
<sequence>MERGAVLVDVELRHLRAFVAVVRRGSFSRAAEDLLITQPALSRTVAQLEKVLGVELVDRSAGQVGPTAAGREFLGHAEQALAALGRGGAAVRAGRTVRLGFSWLLPDPWAQRAMTRFERASGASVQLVRCDDPLRELGGGAVDVAVVRGAPRDAPPGSRAVHLHDEARVAVCARRSALPSSGLDWSEVPSWPLVVNVRSGTTGPWSFPAGRRPERVVETGNFDEWLESVAADRGIGVVPDVARRRTHHPAVRFVPLIGAPPSAVHLVHPGRPNDLVRGFLDAATAVAEP</sequence>
<keyword evidence="4" id="KW-0804">Transcription</keyword>
<feature type="domain" description="HTH lysR-type" evidence="5">
    <location>
        <begin position="10"/>
        <end position="67"/>
    </location>
</feature>
<reference evidence="7" key="1">
    <citation type="journal article" date="2019" name="Int. J. Syst. Evol. Microbiol.">
        <title>The Global Catalogue of Microorganisms (GCM) 10K type strain sequencing project: providing services to taxonomists for standard genome sequencing and annotation.</title>
        <authorList>
            <consortium name="The Broad Institute Genomics Platform"/>
            <consortium name="The Broad Institute Genome Sequencing Center for Infectious Disease"/>
            <person name="Wu L."/>
            <person name="Ma J."/>
        </authorList>
    </citation>
    <scope>NUCLEOTIDE SEQUENCE [LARGE SCALE GENOMIC DNA]</scope>
    <source>
        <strain evidence="7">JCM 9687</strain>
    </source>
</reference>
<accession>A0ABP6RN00</accession>
<keyword evidence="3" id="KW-0238">DNA-binding</keyword>
<dbReference type="SUPFAM" id="SSF53850">
    <property type="entry name" value="Periplasmic binding protein-like II"/>
    <property type="match status" value="1"/>
</dbReference>
<dbReference type="Pfam" id="PF00126">
    <property type="entry name" value="HTH_1"/>
    <property type="match status" value="1"/>
</dbReference>
<evidence type="ECO:0000256" key="3">
    <source>
        <dbReference type="ARBA" id="ARBA00023125"/>
    </source>
</evidence>
<dbReference type="PROSITE" id="PS50931">
    <property type="entry name" value="HTH_LYSR"/>
    <property type="match status" value="1"/>
</dbReference>
<dbReference type="InterPro" id="IPR005119">
    <property type="entry name" value="LysR_subst-bd"/>
</dbReference>
<protein>
    <submittedName>
        <fullName evidence="6">LysR family transcriptional regulator</fullName>
    </submittedName>
</protein>
<dbReference type="CDD" id="cd05466">
    <property type="entry name" value="PBP2_LTTR_substrate"/>
    <property type="match status" value="1"/>
</dbReference>
<evidence type="ECO:0000256" key="1">
    <source>
        <dbReference type="ARBA" id="ARBA00009437"/>
    </source>
</evidence>
<evidence type="ECO:0000259" key="5">
    <source>
        <dbReference type="PROSITE" id="PS50931"/>
    </source>
</evidence>
<evidence type="ECO:0000313" key="6">
    <source>
        <dbReference type="EMBL" id="GAA3357558.1"/>
    </source>
</evidence>
<dbReference type="InterPro" id="IPR036390">
    <property type="entry name" value="WH_DNA-bd_sf"/>
</dbReference>
<organism evidence="6 7">
    <name type="scientific">Saccharopolyspora gregorii</name>
    <dbReference type="NCBI Taxonomy" id="33914"/>
    <lineage>
        <taxon>Bacteria</taxon>
        <taxon>Bacillati</taxon>
        <taxon>Actinomycetota</taxon>
        <taxon>Actinomycetes</taxon>
        <taxon>Pseudonocardiales</taxon>
        <taxon>Pseudonocardiaceae</taxon>
        <taxon>Saccharopolyspora</taxon>
    </lineage>
</organism>
<comment type="caution">
    <text evidence="6">The sequence shown here is derived from an EMBL/GenBank/DDBJ whole genome shotgun (WGS) entry which is preliminary data.</text>
</comment>
<dbReference type="PANTHER" id="PTHR30346">
    <property type="entry name" value="TRANSCRIPTIONAL DUAL REGULATOR HCAR-RELATED"/>
    <property type="match status" value="1"/>
</dbReference>
<dbReference type="InterPro" id="IPR000847">
    <property type="entry name" value="LysR_HTH_N"/>
</dbReference>
<keyword evidence="2" id="KW-0805">Transcription regulation</keyword>
<evidence type="ECO:0000313" key="7">
    <source>
        <dbReference type="Proteomes" id="UP001500483"/>
    </source>
</evidence>
<dbReference type="Gene3D" id="3.40.190.10">
    <property type="entry name" value="Periplasmic binding protein-like II"/>
    <property type="match status" value="2"/>
</dbReference>
<dbReference type="Proteomes" id="UP001500483">
    <property type="component" value="Unassembled WGS sequence"/>
</dbReference>
<proteinExistence type="inferred from homology"/>
<dbReference type="PANTHER" id="PTHR30346:SF28">
    <property type="entry name" value="HTH-TYPE TRANSCRIPTIONAL REGULATOR CYNR"/>
    <property type="match status" value="1"/>
</dbReference>
<comment type="similarity">
    <text evidence="1">Belongs to the LysR transcriptional regulatory family.</text>
</comment>